<dbReference type="PATRIC" id="fig|997355.3.peg.249"/>
<organism evidence="1 2">
    <name type="scientific">Cutibacterium avidum ATCC 25577</name>
    <dbReference type="NCBI Taxonomy" id="997355"/>
    <lineage>
        <taxon>Bacteria</taxon>
        <taxon>Bacillati</taxon>
        <taxon>Actinomycetota</taxon>
        <taxon>Actinomycetes</taxon>
        <taxon>Propionibacteriales</taxon>
        <taxon>Propionibacteriaceae</taxon>
        <taxon>Cutibacterium</taxon>
    </lineage>
</organism>
<comment type="caution">
    <text evidence="1">The sequence shown here is derived from an EMBL/GenBank/DDBJ whole genome shotgun (WGS) entry which is preliminary data.</text>
</comment>
<protein>
    <submittedName>
        <fullName evidence="1">Uncharacterized protein</fullName>
    </submittedName>
</protein>
<dbReference type="Proteomes" id="UP000005332">
    <property type="component" value="Unassembled WGS sequence"/>
</dbReference>
<evidence type="ECO:0000313" key="1">
    <source>
        <dbReference type="EMBL" id="EGY78685.1"/>
    </source>
</evidence>
<evidence type="ECO:0000313" key="2">
    <source>
        <dbReference type="Proteomes" id="UP000005332"/>
    </source>
</evidence>
<keyword evidence="2" id="KW-1185">Reference proteome</keyword>
<dbReference type="AlphaFoldDB" id="G4CUP7"/>
<reference evidence="1 2" key="1">
    <citation type="submission" date="2011-06" db="EMBL/GenBank/DDBJ databases">
        <authorList>
            <person name="Muzny D."/>
            <person name="Qin X."/>
            <person name="Deng J."/>
            <person name="Jiang H."/>
            <person name="Liu Y."/>
            <person name="Qu J."/>
            <person name="Song X.-Z."/>
            <person name="Zhang L."/>
            <person name="Thornton R."/>
            <person name="Coyle M."/>
            <person name="Francisco L."/>
            <person name="Jackson L."/>
            <person name="Javaid M."/>
            <person name="Korchina V."/>
            <person name="Kovar C."/>
            <person name="Mata R."/>
            <person name="Mathew T."/>
            <person name="Ngo R."/>
            <person name="Nguyen L."/>
            <person name="Nguyen N."/>
            <person name="Okwuonu G."/>
            <person name="Ongeri F."/>
            <person name="Pham C."/>
            <person name="Simmons D."/>
            <person name="Wilczek-Boney K."/>
            <person name="Hale W."/>
            <person name="Jakkamsetti A."/>
            <person name="Pham P."/>
            <person name="Ruth R."/>
            <person name="San Lucas F."/>
            <person name="Warren J."/>
            <person name="Zhang J."/>
            <person name="Zhao Z."/>
            <person name="Zhou C."/>
            <person name="Zhu D."/>
            <person name="Lee S."/>
            <person name="Bess C."/>
            <person name="Blankenburg K."/>
            <person name="Forbes L."/>
            <person name="Fu Q."/>
            <person name="Gubbala S."/>
            <person name="Hirani K."/>
            <person name="Jayaseelan J.C."/>
            <person name="Lara F."/>
            <person name="Munidasa M."/>
            <person name="Palculict T."/>
            <person name="Patil S."/>
            <person name="Pu L.-L."/>
            <person name="Saada N."/>
            <person name="Tang L."/>
            <person name="Weissenberger G."/>
            <person name="Zhu Y."/>
            <person name="Hemphill L."/>
            <person name="Shang Y."/>
            <person name="Youmans B."/>
            <person name="Ayvaz T."/>
            <person name="Ross M."/>
            <person name="Santibanez J."/>
            <person name="Aqrawi P."/>
            <person name="Gross S."/>
            <person name="Joshi V."/>
            <person name="Fowler G."/>
            <person name="Nazareth L."/>
            <person name="Reid J."/>
            <person name="Worley K."/>
            <person name="Petrosino J."/>
            <person name="Highlander S."/>
            <person name="Gibbs R."/>
        </authorList>
    </citation>
    <scope>NUCLEOTIDE SEQUENCE [LARGE SCALE GENOMIC DNA]</scope>
    <source>
        <strain evidence="1 2">ATCC 25577</strain>
    </source>
</reference>
<dbReference type="HOGENOM" id="CLU_3010639_0_0_11"/>
<gene>
    <name evidence="1" type="ORF">HMPREF9153_0254</name>
</gene>
<accession>G4CUP7</accession>
<dbReference type="EMBL" id="AGBA01000005">
    <property type="protein sequence ID" value="EGY78685.1"/>
    <property type="molecule type" value="Genomic_DNA"/>
</dbReference>
<name>G4CUP7_9ACTN</name>
<proteinExistence type="predicted"/>
<sequence length="56" mass="6241">MCVVRHVTSSSLNWAMSTATSRTHQRFPAGAIGHNLRQDITPTVRHVCTSFCDEPE</sequence>